<keyword evidence="5" id="KW-0808">Transferase</keyword>
<dbReference type="EMBL" id="VDUY01000008">
    <property type="protein sequence ID" value="TXL63514.1"/>
    <property type="molecule type" value="Genomic_DNA"/>
</dbReference>
<keyword evidence="4" id="KW-0597">Phosphoprotein</keyword>
<comment type="subcellular location">
    <subcellularLocation>
        <location evidence="2">Membrane</location>
    </subcellularLocation>
</comment>
<feature type="region of interest" description="Disordered" evidence="16">
    <location>
        <begin position="1"/>
        <end position="63"/>
    </location>
</feature>
<evidence type="ECO:0000256" key="2">
    <source>
        <dbReference type="ARBA" id="ARBA00004370"/>
    </source>
</evidence>
<dbReference type="PANTHER" id="PTHR43711">
    <property type="entry name" value="TWO-COMPONENT HISTIDINE KINASE"/>
    <property type="match status" value="1"/>
</dbReference>
<dbReference type="InterPro" id="IPR050736">
    <property type="entry name" value="Sensor_HK_Regulatory"/>
</dbReference>
<feature type="transmembrane region" description="Helical" evidence="17">
    <location>
        <begin position="173"/>
        <end position="191"/>
    </location>
</feature>
<evidence type="ECO:0000256" key="5">
    <source>
        <dbReference type="ARBA" id="ARBA00022679"/>
    </source>
</evidence>
<evidence type="ECO:0000313" key="19">
    <source>
        <dbReference type="EMBL" id="TXL63514.1"/>
    </source>
</evidence>
<keyword evidence="7" id="KW-0547">Nucleotide-binding</keyword>
<keyword evidence="17" id="KW-0812">Transmembrane</keyword>
<feature type="transmembrane region" description="Helical" evidence="17">
    <location>
        <begin position="143"/>
        <end position="161"/>
    </location>
</feature>
<keyword evidence="13" id="KW-0131">Cell cycle</keyword>
<dbReference type="EC" id="2.7.13.3" evidence="3"/>
<keyword evidence="10" id="KW-0902">Two-component regulatory system</keyword>
<dbReference type="OrthoDB" id="9810730at2"/>
<keyword evidence="8 19" id="KW-0418">Kinase</keyword>
<accession>A0A5C8NP13</accession>
<dbReference type="Pfam" id="PF00512">
    <property type="entry name" value="HisKA"/>
    <property type="match status" value="1"/>
</dbReference>
<protein>
    <recommendedName>
        <fullName evidence="15">Virulence sensor protein BvgS</fullName>
        <ecNumber evidence="3">2.7.13.3</ecNumber>
    </recommendedName>
</protein>
<evidence type="ECO:0000256" key="17">
    <source>
        <dbReference type="SAM" id="Phobius"/>
    </source>
</evidence>
<evidence type="ECO:0000256" key="12">
    <source>
        <dbReference type="ARBA" id="ARBA00023136"/>
    </source>
</evidence>
<evidence type="ECO:0000259" key="18">
    <source>
        <dbReference type="PROSITE" id="PS50109"/>
    </source>
</evidence>
<dbReference type="InterPro" id="IPR036097">
    <property type="entry name" value="HisK_dim/P_sf"/>
</dbReference>
<evidence type="ECO:0000256" key="10">
    <source>
        <dbReference type="ARBA" id="ARBA00023012"/>
    </source>
</evidence>
<dbReference type="CDD" id="cd16922">
    <property type="entry name" value="HATPase_EvgS-ArcB-TorS-like"/>
    <property type="match status" value="1"/>
</dbReference>
<dbReference type="AlphaFoldDB" id="A0A5C8NP13"/>
<dbReference type="SMART" id="SM00388">
    <property type="entry name" value="HisKA"/>
    <property type="match status" value="1"/>
</dbReference>
<dbReference type="SMART" id="SM00387">
    <property type="entry name" value="HATPase_c"/>
    <property type="match status" value="1"/>
</dbReference>
<organism evidence="19 20">
    <name type="scientific">Zeimonas arvi</name>
    <dbReference type="NCBI Taxonomy" id="2498847"/>
    <lineage>
        <taxon>Bacteria</taxon>
        <taxon>Pseudomonadati</taxon>
        <taxon>Pseudomonadota</taxon>
        <taxon>Betaproteobacteria</taxon>
        <taxon>Burkholderiales</taxon>
        <taxon>Burkholderiaceae</taxon>
        <taxon>Zeimonas</taxon>
    </lineage>
</organism>
<dbReference type="InterPro" id="IPR003661">
    <property type="entry name" value="HisK_dim/P_dom"/>
</dbReference>
<dbReference type="GO" id="GO:0016020">
    <property type="term" value="C:membrane"/>
    <property type="evidence" value="ECO:0007669"/>
    <property type="project" value="UniProtKB-SubCell"/>
</dbReference>
<dbReference type="PRINTS" id="PR00344">
    <property type="entry name" value="BCTRLSENSOR"/>
</dbReference>
<feature type="transmembrane region" description="Helical" evidence="17">
    <location>
        <begin position="244"/>
        <end position="265"/>
    </location>
</feature>
<dbReference type="GO" id="GO:0000155">
    <property type="term" value="F:phosphorelay sensor kinase activity"/>
    <property type="evidence" value="ECO:0007669"/>
    <property type="project" value="InterPro"/>
</dbReference>
<dbReference type="InterPro" id="IPR005467">
    <property type="entry name" value="His_kinase_dom"/>
</dbReference>
<dbReference type="PANTHER" id="PTHR43711:SF26">
    <property type="entry name" value="SENSOR HISTIDINE KINASE RCSC"/>
    <property type="match status" value="1"/>
</dbReference>
<dbReference type="InterPro" id="IPR003594">
    <property type="entry name" value="HATPase_dom"/>
</dbReference>
<evidence type="ECO:0000256" key="13">
    <source>
        <dbReference type="ARBA" id="ARBA00023306"/>
    </source>
</evidence>
<keyword evidence="12 17" id="KW-0472">Membrane</keyword>
<dbReference type="PROSITE" id="PS50109">
    <property type="entry name" value="HIS_KIN"/>
    <property type="match status" value="1"/>
</dbReference>
<dbReference type="SUPFAM" id="SSF55874">
    <property type="entry name" value="ATPase domain of HSP90 chaperone/DNA topoisomerase II/histidine kinase"/>
    <property type="match status" value="1"/>
</dbReference>
<dbReference type="GO" id="GO:0005524">
    <property type="term" value="F:ATP binding"/>
    <property type="evidence" value="ECO:0007669"/>
    <property type="project" value="UniProtKB-KW"/>
</dbReference>
<keyword evidence="20" id="KW-1185">Reference proteome</keyword>
<evidence type="ECO:0000256" key="1">
    <source>
        <dbReference type="ARBA" id="ARBA00000085"/>
    </source>
</evidence>
<evidence type="ECO:0000256" key="3">
    <source>
        <dbReference type="ARBA" id="ARBA00012438"/>
    </source>
</evidence>
<comment type="function">
    <text evidence="14">Member of the two-component regulatory system BvgS/BvgA. Phosphorylates BvgA via a four-step phosphorelay in response to environmental signals.</text>
</comment>
<evidence type="ECO:0000256" key="9">
    <source>
        <dbReference type="ARBA" id="ARBA00022840"/>
    </source>
</evidence>
<reference evidence="19 20" key="1">
    <citation type="submission" date="2019-06" db="EMBL/GenBank/DDBJ databases">
        <title>Quisquiliibacterium sp. nov., isolated from a maize field.</title>
        <authorList>
            <person name="Lin S.-Y."/>
            <person name="Tsai C.-F."/>
            <person name="Young C.-C."/>
        </authorList>
    </citation>
    <scope>NUCLEOTIDE SEQUENCE [LARGE SCALE GENOMIC DNA]</scope>
    <source>
        <strain evidence="19 20">CC-CFT501</strain>
    </source>
</reference>
<evidence type="ECO:0000313" key="20">
    <source>
        <dbReference type="Proteomes" id="UP000321548"/>
    </source>
</evidence>
<keyword evidence="9" id="KW-0067">ATP-binding</keyword>
<gene>
    <name evidence="19" type="ORF">FHP08_16875</name>
</gene>
<proteinExistence type="predicted"/>
<comment type="caution">
    <text evidence="19">The sequence shown here is derived from an EMBL/GenBank/DDBJ whole genome shotgun (WGS) entry which is preliminary data.</text>
</comment>
<comment type="catalytic activity">
    <reaction evidence="1">
        <text>ATP + protein L-histidine = ADP + protein N-phospho-L-histidine.</text>
        <dbReference type="EC" id="2.7.13.3"/>
    </reaction>
</comment>
<feature type="compositionally biased region" description="Low complexity" evidence="16">
    <location>
        <begin position="20"/>
        <end position="30"/>
    </location>
</feature>
<evidence type="ECO:0000256" key="8">
    <source>
        <dbReference type="ARBA" id="ARBA00022777"/>
    </source>
</evidence>
<sequence length="550" mass="59847">MPARRHIWHTAPRRPRLARGRAPPGAKPAGTNSCTDAVQPIGQPTTPAVTPPPSPHDPAANAAESPARLLTQLGLEPRGGHATESLSQKVLVDADEAARHSEDRRRHFNVDVYPVVRAIGFQLLILVLVGHNAANDIDDWRPVIAYAAIAEAYCLLSWLVLARFYSRVRIVDLGLLFLAVDMVLWTGAVYVSGGHSSWLFFLLALRVADQSFVSFRRAAAFAHFAPVCYLAMLAYQLHVDGVQIAWGQALAQLLFLYLSSLYLLMNGRNAEQLRKRTTAAVRLARDSIAQLQQRSVELARAKEAADAANVAKSQFLANMSHELRTPLNAVIGYSEILEEELKEDGAPPQVLGDLAKIKGAGKHLLGLINNVLDLSKIEADRVELSQEDCDISQLVDQAASTVRPLLAANRNTLVLDLPERPGQLRADPMRLGQVLINLLSNAAKFTRGGRVTLRVRRRTEQGVEVVAFEVEDTGIGMTPEQVAKVFEPFTQADAATTRKYGGTGLGLAISRRLCRMMGGDVVVESAYGAGSRFTATVRTDLSDSSESIPG</sequence>
<dbReference type="Pfam" id="PF02518">
    <property type="entry name" value="HATPase_c"/>
    <property type="match status" value="1"/>
</dbReference>
<evidence type="ECO:0000256" key="14">
    <source>
        <dbReference type="ARBA" id="ARBA00058004"/>
    </source>
</evidence>
<dbReference type="Proteomes" id="UP000321548">
    <property type="component" value="Unassembled WGS sequence"/>
</dbReference>
<dbReference type="CDD" id="cd00082">
    <property type="entry name" value="HisKA"/>
    <property type="match status" value="1"/>
</dbReference>
<dbReference type="Gene3D" id="3.30.565.10">
    <property type="entry name" value="Histidine kinase-like ATPase, C-terminal domain"/>
    <property type="match status" value="1"/>
</dbReference>
<feature type="transmembrane region" description="Helical" evidence="17">
    <location>
        <begin position="112"/>
        <end position="131"/>
    </location>
</feature>
<dbReference type="InterPro" id="IPR036890">
    <property type="entry name" value="HATPase_C_sf"/>
</dbReference>
<dbReference type="FunFam" id="3.30.565.10:FF:000010">
    <property type="entry name" value="Sensor histidine kinase RcsC"/>
    <property type="match status" value="1"/>
</dbReference>
<dbReference type="FunFam" id="1.10.287.130:FF:000038">
    <property type="entry name" value="Sensory transduction histidine kinase"/>
    <property type="match status" value="1"/>
</dbReference>
<feature type="domain" description="Histidine kinase" evidence="18">
    <location>
        <begin position="318"/>
        <end position="541"/>
    </location>
</feature>
<evidence type="ECO:0000256" key="4">
    <source>
        <dbReference type="ARBA" id="ARBA00022553"/>
    </source>
</evidence>
<dbReference type="Gene3D" id="1.10.287.130">
    <property type="match status" value="1"/>
</dbReference>
<feature type="compositionally biased region" description="Basic residues" evidence="16">
    <location>
        <begin position="1"/>
        <end position="19"/>
    </location>
</feature>
<keyword evidence="17" id="KW-1133">Transmembrane helix</keyword>
<keyword evidence="11" id="KW-0843">Virulence</keyword>
<evidence type="ECO:0000256" key="7">
    <source>
        <dbReference type="ARBA" id="ARBA00022741"/>
    </source>
</evidence>
<evidence type="ECO:0000256" key="15">
    <source>
        <dbReference type="ARBA" id="ARBA00070152"/>
    </source>
</evidence>
<dbReference type="SUPFAM" id="SSF47384">
    <property type="entry name" value="Homodimeric domain of signal transducing histidine kinase"/>
    <property type="match status" value="1"/>
</dbReference>
<evidence type="ECO:0000256" key="16">
    <source>
        <dbReference type="SAM" id="MobiDB-lite"/>
    </source>
</evidence>
<name>A0A5C8NP13_9BURK</name>
<dbReference type="InterPro" id="IPR004358">
    <property type="entry name" value="Sig_transdc_His_kin-like_C"/>
</dbReference>
<keyword evidence="6" id="KW-0732">Signal</keyword>
<evidence type="ECO:0000256" key="6">
    <source>
        <dbReference type="ARBA" id="ARBA00022729"/>
    </source>
</evidence>
<evidence type="ECO:0000256" key="11">
    <source>
        <dbReference type="ARBA" id="ARBA00023026"/>
    </source>
</evidence>